<dbReference type="EnsemblMetazoa" id="G1865.1">
    <property type="protein sequence ID" value="G1865.1:cds"/>
    <property type="gene ID" value="G1865"/>
</dbReference>
<keyword evidence="3 10" id="KW-0808">Transferase</keyword>
<feature type="transmembrane region" description="Helical" evidence="10">
    <location>
        <begin position="65"/>
        <end position="84"/>
    </location>
</feature>
<evidence type="ECO:0000256" key="4">
    <source>
        <dbReference type="ARBA" id="ARBA00022692"/>
    </source>
</evidence>
<proteinExistence type="inferred from homology"/>
<keyword evidence="6 10" id="KW-1133">Transmembrane helix</keyword>
<dbReference type="EC" id="2.3.1.199" evidence="10"/>
<organism evidence="11 12">
    <name type="scientific">Magallana gigas</name>
    <name type="common">Pacific oyster</name>
    <name type="synonym">Crassostrea gigas</name>
    <dbReference type="NCBI Taxonomy" id="29159"/>
    <lineage>
        <taxon>Eukaryota</taxon>
        <taxon>Metazoa</taxon>
        <taxon>Spiralia</taxon>
        <taxon>Lophotrochozoa</taxon>
        <taxon>Mollusca</taxon>
        <taxon>Bivalvia</taxon>
        <taxon>Autobranchia</taxon>
        <taxon>Pteriomorphia</taxon>
        <taxon>Ostreida</taxon>
        <taxon>Ostreoidea</taxon>
        <taxon>Ostreidae</taxon>
        <taxon>Magallana</taxon>
    </lineage>
</organism>
<protein>
    <recommendedName>
        <fullName evidence="10">Elongation of very long chain fatty acids protein</fullName>
        <ecNumber evidence="10">2.3.1.199</ecNumber>
    </recommendedName>
    <alternativeName>
        <fullName evidence="10">Very-long-chain 3-oxoacyl-CoA synthase</fullName>
    </alternativeName>
</protein>
<dbReference type="PANTHER" id="PTHR11157">
    <property type="entry name" value="FATTY ACID ACYL TRANSFERASE-RELATED"/>
    <property type="match status" value="1"/>
</dbReference>
<feature type="transmembrane region" description="Helical" evidence="10">
    <location>
        <begin position="25"/>
        <end position="44"/>
    </location>
</feature>
<dbReference type="InterPro" id="IPR030457">
    <property type="entry name" value="ELO_CS"/>
</dbReference>
<evidence type="ECO:0000313" key="12">
    <source>
        <dbReference type="Proteomes" id="UP000005408"/>
    </source>
</evidence>
<evidence type="ECO:0000256" key="6">
    <source>
        <dbReference type="ARBA" id="ARBA00022989"/>
    </source>
</evidence>
<evidence type="ECO:0000256" key="9">
    <source>
        <dbReference type="ARBA" id="ARBA00023160"/>
    </source>
</evidence>
<dbReference type="GO" id="GO:0034626">
    <property type="term" value="P:fatty acid elongation, polyunsaturated fatty acid"/>
    <property type="evidence" value="ECO:0007669"/>
    <property type="project" value="TreeGrafter"/>
</dbReference>
<evidence type="ECO:0000256" key="10">
    <source>
        <dbReference type="RuleBase" id="RU361115"/>
    </source>
</evidence>
<dbReference type="PANTHER" id="PTHR11157:SF126">
    <property type="entry name" value="ELONGATION OF VERY LONG CHAIN FATTY ACIDS PROTEIN"/>
    <property type="match status" value="1"/>
</dbReference>
<evidence type="ECO:0000313" key="11">
    <source>
        <dbReference type="EnsemblMetazoa" id="G1865.1:cds"/>
    </source>
</evidence>
<evidence type="ECO:0000256" key="1">
    <source>
        <dbReference type="ARBA" id="ARBA00004141"/>
    </source>
</evidence>
<dbReference type="GO" id="GO:0019367">
    <property type="term" value="P:fatty acid elongation, saturated fatty acid"/>
    <property type="evidence" value="ECO:0007669"/>
    <property type="project" value="TreeGrafter"/>
</dbReference>
<keyword evidence="7 10" id="KW-0443">Lipid metabolism</keyword>
<evidence type="ECO:0000256" key="8">
    <source>
        <dbReference type="ARBA" id="ARBA00023136"/>
    </source>
</evidence>
<dbReference type="InterPro" id="IPR002076">
    <property type="entry name" value="ELO_fam"/>
</dbReference>
<comment type="subcellular location">
    <subcellularLocation>
        <location evidence="1">Membrane</location>
        <topology evidence="1">Multi-pass membrane protein</topology>
    </subcellularLocation>
</comment>
<dbReference type="Pfam" id="PF01151">
    <property type="entry name" value="ELO"/>
    <property type="match status" value="1"/>
</dbReference>
<dbReference type="GO" id="GO:0034625">
    <property type="term" value="P:fatty acid elongation, monounsaturated fatty acid"/>
    <property type="evidence" value="ECO:0007669"/>
    <property type="project" value="TreeGrafter"/>
</dbReference>
<evidence type="ECO:0000256" key="2">
    <source>
        <dbReference type="ARBA" id="ARBA00022516"/>
    </source>
</evidence>
<dbReference type="GO" id="GO:0005789">
    <property type="term" value="C:endoplasmic reticulum membrane"/>
    <property type="evidence" value="ECO:0007669"/>
    <property type="project" value="TreeGrafter"/>
</dbReference>
<keyword evidence="4 10" id="KW-0812">Transmembrane</keyword>
<comment type="caution">
    <text evidence="10">Lacks conserved residue(s) required for the propagation of feature annotation.</text>
</comment>
<comment type="catalytic activity">
    <reaction evidence="10">
        <text>a very-long-chain acyl-CoA + malonyl-CoA + H(+) = a very-long-chain 3-oxoacyl-CoA + CO2 + CoA</text>
        <dbReference type="Rhea" id="RHEA:32727"/>
        <dbReference type="ChEBI" id="CHEBI:15378"/>
        <dbReference type="ChEBI" id="CHEBI:16526"/>
        <dbReference type="ChEBI" id="CHEBI:57287"/>
        <dbReference type="ChEBI" id="CHEBI:57384"/>
        <dbReference type="ChEBI" id="CHEBI:90725"/>
        <dbReference type="ChEBI" id="CHEBI:90736"/>
        <dbReference type="EC" id="2.3.1.199"/>
    </reaction>
</comment>
<keyword evidence="12" id="KW-1185">Reference proteome</keyword>
<keyword evidence="9 10" id="KW-0275">Fatty acid biosynthesis</keyword>
<dbReference type="GO" id="GO:0009922">
    <property type="term" value="F:fatty acid elongase activity"/>
    <property type="evidence" value="ECO:0007669"/>
    <property type="project" value="UniProtKB-EC"/>
</dbReference>
<feature type="transmembrane region" description="Helical" evidence="10">
    <location>
        <begin position="213"/>
        <end position="234"/>
    </location>
</feature>
<accession>A0A8W8JDD3</accession>
<dbReference type="GO" id="GO:0042761">
    <property type="term" value="P:very long-chain fatty acid biosynthetic process"/>
    <property type="evidence" value="ECO:0007669"/>
    <property type="project" value="TreeGrafter"/>
</dbReference>
<name>A0A8W8JDD3_MAGGI</name>
<evidence type="ECO:0000256" key="3">
    <source>
        <dbReference type="ARBA" id="ARBA00022679"/>
    </source>
</evidence>
<feature type="transmembrane region" description="Helical" evidence="10">
    <location>
        <begin position="148"/>
        <end position="171"/>
    </location>
</feature>
<dbReference type="Proteomes" id="UP000005408">
    <property type="component" value="Unassembled WGS sequence"/>
</dbReference>
<sequence length="243" mass="28778">MPGPRENWTYVETYITHGDERVQDWPLMDSPVPVLTVFVLYLMMVKQGPKMMEQRKPFQVQGAMVLYNLAVMALSIYITFEMLISAVQSSYSLKCQPVDYSEDPRALRFFFIVRKKERQITFLHVYHHAIMLLHTWWFVKFVPGGQTFVLGFLNSFVHIWMYAYYGLAAMGPHMQKYLWWKKYLTKLQLVQFVLICSHALYNVCFGDCGFPRLFSLSSVIQSAIFFSLFTNFYLQTYEKPKRR</sequence>
<reference evidence="11" key="1">
    <citation type="submission" date="2022-08" db="UniProtKB">
        <authorList>
            <consortium name="EnsemblMetazoa"/>
        </authorList>
    </citation>
    <scope>IDENTIFICATION</scope>
    <source>
        <strain evidence="11">05x7-T-G4-1.051#20</strain>
    </source>
</reference>
<keyword evidence="8 10" id="KW-0472">Membrane</keyword>
<comment type="similarity">
    <text evidence="10">Belongs to the ELO family.</text>
</comment>
<evidence type="ECO:0000256" key="7">
    <source>
        <dbReference type="ARBA" id="ARBA00023098"/>
    </source>
</evidence>
<keyword evidence="5 10" id="KW-0276">Fatty acid metabolism</keyword>
<evidence type="ECO:0000256" key="5">
    <source>
        <dbReference type="ARBA" id="ARBA00022832"/>
    </source>
</evidence>
<dbReference type="PROSITE" id="PS01188">
    <property type="entry name" value="ELO"/>
    <property type="match status" value="1"/>
</dbReference>
<keyword evidence="2 10" id="KW-0444">Lipid biosynthesis</keyword>
<dbReference type="GO" id="GO:0030148">
    <property type="term" value="P:sphingolipid biosynthetic process"/>
    <property type="evidence" value="ECO:0007669"/>
    <property type="project" value="TreeGrafter"/>
</dbReference>
<dbReference type="AlphaFoldDB" id="A0A8W8JDD3"/>